<dbReference type="Gene3D" id="3.40.50.10540">
    <property type="entry name" value="Crotonobetainyl-coa:carnitine coa-transferase, domain 1"/>
    <property type="match status" value="1"/>
</dbReference>
<dbReference type="InterPro" id="IPR023606">
    <property type="entry name" value="CoA-Trfase_III_dom_1_sf"/>
</dbReference>
<keyword evidence="1 2" id="KW-0808">Transferase</keyword>
<organism evidence="2 3">
    <name type="scientific">Novosphingobium piscinae</name>
    <dbReference type="NCBI Taxonomy" id="1507448"/>
    <lineage>
        <taxon>Bacteria</taxon>
        <taxon>Pseudomonadati</taxon>
        <taxon>Pseudomonadota</taxon>
        <taxon>Alphaproteobacteria</taxon>
        <taxon>Sphingomonadales</taxon>
        <taxon>Sphingomonadaceae</taxon>
        <taxon>Novosphingobium</taxon>
    </lineage>
</organism>
<dbReference type="SUPFAM" id="SSF89796">
    <property type="entry name" value="CoA-transferase family III (CaiB/BaiF)"/>
    <property type="match status" value="1"/>
</dbReference>
<evidence type="ECO:0000313" key="2">
    <source>
        <dbReference type="EMBL" id="MBC2669854.1"/>
    </source>
</evidence>
<dbReference type="Pfam" id="PF02515">
    <property type="entry name" value="CoA_transf_3"/>
    <property type="match status" value="1"/>
</dbReference>
<dbReference type="InterPro" id="IPR003673">
    <property type="entry name" value="CoA-Trfase_fam_III"/>
</dbReference>
<protein>
    <submittedName>
        <fullName evidence="2">CoA transferase</fullName>
    </submittedName>
</protein>
<dbReference type="PANTHER" id="PTHR48207">
    <property type="entry name" value="SUCCINATE--HYDROXYMETHYLGLUTARATE COA-TRANSFERASE"/>
    <property type="match status" value="1"/>
</dbReference>
<reference evidence="2 3" key="1">
    <citation type="submission" date="2020-08" db="EMBL/GenBank/DDBJ databases">
        <title>The genome sequence of type strain Novosphingobium piscinae KCTC 42194.</title>
        <authorList>
            <person name="Liu Y."/>
        </authorList>
    </citation>
    <scope>NUCLEOTIDE SEQUENCE [LARGE SCALE GENOMIC DNA]</scope>
    <source>
        <strain evidence="2 3">KCTC 42194</strain>
    </source>
</reference>
<dbReference type="InterPro" id="IPR050483">
    <property type="entry name" value="CoA-transferase_III_domain"/>
</dbReference>
<gene>
    <name evidence="2" type="ORF">H7F53_11925</name>
</gene>
<dbReference type="AlphaFoldDB" id="A0A7X1KQK7"/>
<name>A0A7X1KQK7_9SPHN</name>
<comment type="caution">
    <text evidence="2">The sequence shown here is derived from an EMBL/GenBank/DDBJ whole genome shotgun (WGS) entry which is preliminary data.</text>
</comment>
<dbReference type="InterPro" id="IPR044855">
    <property type="entry name" value="CoA-Trfase_III_dom3_sf"/>
</dbReference>
<dbReference type="EMBL" id="JACLAX010000011">
    <property type="protein sequence ID" value="MBC2669854.1"/>
    <property type="molecule type" value="Genomic_DNA"/>
</dbReference>
<evidence type="ECO:0000313" key="3">
    <source>
        <dbReference type="Proteomes" id="UP000551327"/>
    </source>
</evidence>
<proteinExistence type="predicted"/>
<accession>A0A7X1KQK7</accession>
<evidence type="ECO:0000256" key="1">
    <source>
        <dbReference type="ARBA" id="ARBA00022679"/>
    </source>
</evidence>
<dbReference type="Gene3D" id="3.30.1540.10">
    <property type="entry name" value="formyl-coa transferase, domain 3"/>
    <property type="match status" value="1"/>
</dbReference>
<keyword evidence="3" id="KW-1185">Reference proteome</keyword>
<sequence length="377" mass="39814">MVMGPAVGHILAGLGAEVVRIEPMGGDRTRSLLGSGAGYFSMYNRGKQSICLDLKSADGQAVARDLCAGADVLVENFRPGALDRAGLSYAALSALNPGLIYCSEKGFLPGPYENRTALDEVAQMMGGLAYMTGPPGRPLRAGSSVIDVAGGMFGVIGILAALEERHRTGRGQKVVASLFETTVYLIGQHMAQFAVTGQPAAPMPARISAWAIYDVFETRDDPVFIGVVSDTLWETFCAVFGLDELWADQSLRTNNARVLARDRILPQVRALVQTMTRAEIIARLEGTGLPFAPIGRPEDMFDDPQLQGGGLEPVNLADGTKTRLPTIPLEMDGKRPGGPVTLPAPGADARAVLGGLGYPPERIEQLIGKGVVEAAAA</sequence>
<dbReference type="Proteomes" id="UP000551327">
    <property type="component" value="Unassembled WGS sequence"/>
</dbReference>
<dbReference type="PANTHER" id="PTHR48207:SF3">
    <property type="entry name" value="SUCCINATE--HYDROXYMETHYLGLUTARATE COA-TRANSFERASE"/>
    <property type="match status" value="1"/>
</dbReference>
<dbReference type="GO" id="GO:0008410">
    <property type="term" value="F:CoA-transferase activity"/>
    <property type="evidence" value="ECO:0007669"/>
    <property type="project" value="TreeGrafter"/>
</dbReference>